<feature type="transmembrane region" description="Helical" evidence="1">
    <location>
        <begin position="37"/>
        <end position="62"/>
    </location>
</feature>
<protein>
    <submittedName>
        <fullName evidence="2">Uncharacterized protein</fullName>
    </submittedName>
</protein>
<accession>A0A133VHC0</accession>
<keyword evidence="1" id="KW-0812">Transmembrane</keyword>
<dbReference type="EMBL" id="LHYF01000070">
    <property type="protein sequence ID" value="KXB05814.1"/>
    <property type="molecule type" value="Genomic_DNA"/>
</dbReference>
<evidence type="ECO:0000313" key="2">
    <source>
        <dbReference type="EMBL" id="KXB05814.1"/>
    </source>
</evidence>
<evidence type="ECO:0000313" key="3">
    <source>
        <dbReference type="Proteomes" id="UP000070404"/>
    </source>
</evidence>
<name>A0A133VHC0_9EURY</name>
<keyword evidence="1" id="KW-0472">Membrane</keyword>
<keyword evidence="3" id="KW-1185">Reference proteome</keyword>
<dbReference type="Proteomes" id="UP000070404">
    <property type="component" value="Unassembled WGS sequence"/>
</dbReference>
<keyword evidence="1" id="KW-1133">Transmembrane helix</keyword>
<comment type="caution">
    <text evidence="2">The sequence shown here is derived from an EMBL/GenBank/DDBJ whole genome shotgun (WGS) entry which is preliminary data.</text>
</comment>
<proteinExistence type="predicted"/>
<sequence>MKSFPRYRLPVLIGYLIPPILSFFLARELSYHLSIKILLFVVFMVILYLSEVLIGLKVTQLWNKRMGKKQRKEEAGANQK</sequence>
<evidence type="ECO:0000256" key="1">
    <source>
        <dbReference type="SAM" id="Phobius"/>
    </source>
</evidence>
<reference evidence="2 3" key="1">
    <citation type="journal article" date="2016" name="Sci. Rep.">
        <title>Metabolic traits of an uncultured archaeal lineage -MSBL1- from brine pools of the Red Sea.</title>
        <authorList>
            <person name="Mwirichia R."/>
            <person name="Alam I."/>
            <person name="Rashid M."/>
            <person name="Vinu M."/>
            <person name="Ba-Alawi W."/>
            <person name="Anthony Kamau A."/>
            <person name="Kamanda Ngugi D."/>
            <person name="Goker M."/>
            <person name="Klenk H.P."/>
            <person name="Bajic V."/>
            <person name="Stingl U."/>
        </authorList>
    </citation>
    <scope>NUCLEOTIDE SEQUENCE [LARGE SCALE GENOMIC DNA]</scope>
    <source>
        <strain evidence="2">SCGC-AAA382C18</strain>
    </source>
</reference>
<feature type="transmembrane region" description="Helical" evidence="1">
    <location>
        <begin position="7"/>
        <end position="25"/>
    </location>
</feature>
<gene>
    <name evidence="2" type="ORF">AKJ52_02985</name>
</gene>
<organism evidence="2 3">
    <name type="scientific">candidate division MSBL1 archaeon SCGC-AAA382C18</name>
    <dbReference type="NCBI Taxonomy" id="1698281"/>
    <lineage>
        <taxon>Archaea</taxon>
        <taxon>Methanobacteriati</taxon>
        <taxon>Methanobacteriota</taxon>
        <taxon>candidate division MSBL1</taxon>
    </lineage>
</organism>
<dbReference type="AlphaFoldDB" id="A0A133VHC0"/>